<proteinExistence type="predicted"/>
<dbReference type="OrthoDB" id="263098at2"/>
<keyword evidence="2" id="KW-1185">Reference proteome</keyword>
<organism evidence="1 2">
    <name type="scientific">Rhodopirellula bahusiensis</name>
    <dbReference type="NCBI Taxonomy" id="2014065"/>
    <lineage>
        <taxon>Bacteria</taxon>
        <taxon>Pseudomonadati</taxon>
        <taxon>Planctomycetota</taxon>
        <taxon>Planctomycetia</taxon>
        <taxon>Pirellulales</taxon>
        <taxon>Pirellulaceae</taxon>
        <taxon>Rhodopirellula</taxon>
    </lineage>
</organism>
<reference evidence="1 2" key="1">
    <citation type="submission" date="2017-06" db="EMBL/GenBank/DDBJ databases">
        <title>Description of Rhodopirellula bahusiensis sp. nov.</title>
        <authorList>
            <person name="Kizina J."/>
            <person name="Harder J."/>
        </authorList>
    </citation>
    <scope>NUCLEOTIDE SEQUENCE [LARGE SCALE GENOMIC DNA]</scope>
    <source>
        <strain evidence="1 2">SWK21</strain>
    </source>
</reference>
<name>A0A2G1VXB9_9BACT</name>
<sequence length="161" mass="18258">MGGSKGNTKFGGIRWDEHFQTFVADRNFNGQTVGFTFDTNQIRSDELLASLTPTANRIWMTHNSWFKKFRDFVAADRLSQFKTLLSQEDPPLTITAKQIRDSLICPYMITIRPLDDSDTVRIDFNGGGHDWGGSDTRLSDYHVEASATIEDGFDDATIYTY</sequence>
<dbReference type="EMBL" id="NIZW01000054">
    <property type="protein sequence ID" value="PHQ31395.1"/>
    <property type="molecule type" value="Genomic_DNA"/>
</dbReference>
<dbReference type="Proteomes" id="UP000225740">
    <property type="component" value="Unassembled WGS sequence"/>
</dbReference>
<accession>A0A2G1VXB9</accession>
<evidence type="ECO:0000313" key="1">
    <source>
        <dbReference type="EMBL" id="PHQ31395.1"/>
    </source>
</evidence>
<protein>
    <submittedName>
        <fullName evidence="1">Uncharacterized protein</fullName>
    </submittedName>
</protein>
<gene>
    <name evidence="1" type="ORF">CEE69_31340</name>
</gene>
<dbReference type="GeneID" id="90612288"/>
<evidence type="ECO:0000313" key="2">
    <source>
        <dbReference type="Proteomes" id="UP000225740"/>
    </source>
</evidence>
<dbReference type="RefSeq" id="WP_099264474.1">
    <property type="nucleotide sequence ID" value="NZ_NIZW01000054.1"/>
</dbReference>
<comment type="caution">
    <text evidence="1">The sequence shown here is derived from an EMBL/GenBank/DDBJ whole genome shotgun (WGS) entry which is preliminary data.</text>
</comment>
<dbReference type="AlphaFoldDB" id="A0A2G1VXB9"/>